<sequence length="277" mass="32146">DCHGWTQNEFTNMEWGCRTLVDGLDEIMDPRIYSATRKFATILENVGIDEKRHIIFERKNPKYHSVASFPIAHLQHADRSGVSAFPKHVFIIVKDLMGVLPAMGKLTREQAAIFLLLGYESKWNLSQPEEFPTISYLPFYTSDLAFYREPFYAGLLYEKLERAQSQCWILNAIPIGPRRNDTAVVNLTLLRRFVSAIQSDKVHQFKWHMDSYWKYQSVCGFAGYPEAMLNPEIAWEGDHDRFIAANQMLKNSFSNRLNNYEDDLSPAIKSAMNWFED</sequence>
<dbReference type="Pfam" id="PF01293">
    <property type="entry name" value="PEPCK_ATP"/>
    <property type="match status" value="1"/>
</dbReference>
<dbReference type="InterPro" id="IPR013035">
    <property type="entry name" value="PEP_carboxykinase_C"/>
</dbReference>
<dbReference type="EMBL" id="BART01006969">
    <property type="protein sequence ID" value="GAG72092.1"/>
    <property type="molecule type" value="Genomic_DNA"/>
</dbReference>
<dbReference type="SUPFAM" id="SSF53795">
    <property type="entry name" value="PEP carboxykinase-like"/>
    <property type="match status" value="1"/>
</dbReference>
<dbReference type="GO" id="GO:0005524">
    <property type="term" value="F:ATP binding"/>
    <property type="evidence" value="ECO:0007669"/>
    <property type="project" value="InterPro"/>
</dbReference>
<dbReference type="GO" id="GO:0006094">
    <property type="term" value="P:gluconeogenesis"/>
    <property type="evidence" value="ECO:0007669"/>
    <property type="project" value="InterPro"/>
</dbReference>
<dbReference type="Gene3D" id="3.90.228.20">
    <property type="match status" value="1"/>
</dbReference>
<comment type="caution">
    <text evidence="1">The sequence shown here is derived from an EMBL/GenBank/DDBJ whole genome shotgun (WGS) entry which is preliminary data.</text>
</comment>
<dbReference type="GO" id="GO:0005829">
    <property type="term" value="C:cytosol"/>
    <property type="evidence" value="ECO:0007669"/>
    <property type="project" value="TreeGrafter"/>
</dbReference>
<dbReference type="GO" id="GO:0004612">
    <property type="term" value="F:phosphoenolpyruvate carboxykinase (ATP) activity"/>
    <property type="evidence" value="ECO:0007669"/>
    <property type="project" value="InterPro"/>
</dbReference>
<dbReference type="Gene3D" id="2.170.8.10">
    <property type="entry name" value="Phosphoenolpyruvate Carboxykinase, domain 2"/>
    <property type="match status" value="1"/>
</dbReference>
<dbReference type="PANTHER" id="PTHR30031:SF0">
    <property type="entry name" value="PHOSPHOENOLPYRUVATE CARBOXYKINASE (ATP)"/>
    <property type="match status" value="1"/>
</dbReference>
<proteinExistence type="predicted"/>
<dbReference type="PANTHER" id="PTHR30031">
    <property type="entry name" value="PHOSPHOENOLPYRUVATE CARBOXYKINASE ATP"/>
    <property type="match status" value="1"/>
</dbReference>
<gene>
    <name evidence="1" type="ORF">S01H4_15907</name>
</gene>
<feature type="non-terminal residue" evidence="1">
    <location>
        <position position="1"/>
    </location>
</feature>
<dbReference type="InterPro" id="IPR001272">
    <property type="entry name" value="PEP_carboxykinase_ATP"/>
</dbReference>
<accession>X1ARZ3</accession>
<organism evidence="1">
    <name type="scientific">marine sediment metagenome</name>
    <dbReference type="NCBI Taxonomy" id="412755"/>
    <lineage>
        <taxon>unclassified sequences</taxon>
        <taxon>metagenomes</taxon>
        <taxon>ecological metagenomes</taxon>
    </lineage>
</organism>
<dbReference type="AlphaFoldDB" id="X1ARZ3"/>
<protein>
    <submittedName>
        <fullName evidence="1">Uncharacterized protein</fullName>
    </submittedName>
</protein>
<evidence type="ECO:0000313" key="1">
    <source>
        <dbReference type="EMBL" id="GAG72092.1"/>
    </source>
</evidence>
<name>X1ARZ3_9ZZZZ</name>
<reference evidence="1" key="1">
    <citation type="journal article" date="2014" name="Front. Microbiol.">
        <title>High frequency of phylogenetically diverse reductive dehalogenase-homologous genes in deep subseafloor sedimentary metagenomes.</title>
        <authorList>
            <person name="Kawai M."/>
            <person name="Futagami T."/>
            <person name="Toyoda A."/>
            <person name="Takaki Y."/>
            <person name="Nishi S."/>
            <person name="Hori S."/>
            <person name="Arai W."/>
            <person name="Tsubouchi T."/>
            <person name="Morono Y."/>
            <person name="Uchiyama I."/>
            <person name="Ito T."/>
            <person name="Fujiyama A."/>
            <person name="Inagaki F."/>
            <person name="Takami H."/>
        </authorList>
    </citation>
    <scope>NUCLEOTIDE SEQUENCE</scope>
    <source>
        <strain evidence="1">Expedition CK06-06</strain>
    </source>
</reference>